<reference evidence="1" key="1">
    <citation type="submission" date="2022-10" db="EMBL/GenBank/DDBJ databases">
        <title>Tapping the CABI collections for fungal endophytes: first genome assemblies for Collariella, Neodidymelliopsis, Ascochyta clinopodiicola, Didymella pomorum, Didymosphaeria variabile, Neocosmospora piperis and Neocucurbitaria cava.</title>
        <authorList>
            <person name="Hill R."/>
        </authorList>
    </citation>
    <scope>NUCLEOTIDE SEQUENCE</scope>
    <source>
        <strain evidence="1">IMI 356814</strain>
    </source>
</reference>
<comment type="caution">
    <text evidence="1">The sequence shown here is derived from an EMBL/GenBank/DDBJ whole genome shotgun (WGS) entry which is preliminary data.</text>
</comment>
<dbReference type="InterPro" id="IPR036396">
    <property type="entry name" value="Cyt_P450_sf"/>
</dbReference>
<dbReference type="Proteomes" id="UP001140560">
    <property type="component" value="Unassembled WGS sequence"/>
</dbReference>
<sequence>FGESFDMLNTGKDHPFMTILHSFMKSLSIMSAVPWITSLLELLPATGDLKEFENIARDLMDKRRAKGSSRKDIFYYLLGEDKETGSRLNERELVMDSRTAIVAGSDTTSISLGYVMYHNDAYGSTTDAM</sequence>
<evidence type="ECO:0000313" key="2">
    <source>
        <dbReference type="Proteomes" id="UP001140560"/>
    </source>
</evidence>
<dbReference type="SUPFAM" id="SSF48264">
    <property type="entry name" value="Cytochrome P450"/>
    <property type="match status" value="1"/>
</dbReference>
<organism evidence="1 2">
    <name type="scientific">Neocucurbitaria cava</name>
    <dbReference type="NCBI Taxonomy" id="798079"/>
    <lineage>
        <taxon>Eukaryota</taxon>
        <taxon>Fungi</taxon>
        <taxon>Dikarya</taxon>
        <taxon>Ascomycota</taxon>
        <taxon>Pezizomycotina</taxon>
        <taxon>Dothideomycetes</taxon>
        <taxon>Pleosporomycetidae</taxon>
        <taxon>Pleosporales</taxon>
        <taxon>Pleosporineae</taxon>
        <taxon>Cucurbitariaceae</taxon>
        <taxon>Neocucurbitaria</taxon>
    </lineage>
</organism>
<dbReference type="AlphaFoldDB" id="A0A9W8Y9X4"/>
<accession>A0A9W8Y9X4</accession>
<proteinExistence type="predicted"/>
<name>A0A9W8Y9X4_9PLEO</name>
<dbReference type="OrthoDB" id="6692864at2759"/>
<dbReference type="GO" id="GO:0016705">
    <property type="term" value="F:oxidoreductase activity, acting on paired donors, with incorporation or reduction of molecular oxygen"/>
    <property type="evidence" value="ECO:0007669"/>
    <property type="project" value="InterPro"/>
</dbReference>
<evidence type="ECO:0008006" key="3">
    <source>
        <dbReference type="Google" id="ProtNLM"/>
    </source>
</evidence>
<protein>
    <recommendedName>
        <fullName evidence="3">Cytochrome P450 monooxygenase</fullName>
    </recommendedName>
</protein>
<dbReference type="Gene3D" id="1.10.630.10">
    <property type="entry name" value="Cytochrome P450"/>
    <property type="match status" value="1"/>
</dbReference>
<evidence type="ECO:0000313" key="1">
    <source>
        <dbReference type="EMBL" id="KAJ4371634.1"/>
    </source>
</evidence>
<gene>
    <name evidence="1" type="ORF">N0V83_004854</name>
</gene>
<dbReference type="GO" id="GO:0020037">
    <property type="term" value="F:heme binding"/>
    <property type="evidence" value="ECO:0007669"/>
    <property type="project" value="InterPro"/>
</dbReference>
<dbReference type="Pfam" id="PF00067">
    <property type="entry name" value="p450"/>
    <property type="match status" value="1"/>
</dbReference>
<dbReference type="GO" id="GO:0005506">
    <property type="term" value="F:iron ion binding"/>
    <property type="evidence" value="ECO:0007669"/>
    <property type="project" value="InterPro"/>
</dbReference>
<dbReference type="EMBL" id="JAPEUY010000007">
    <property type="protein sequence ID" value="KAJ4371634.1"/>
    <property type="molecule type" value="Genomic_DNA"/>
</dbReference>
<keyword evidence="2" id="KW-1185">Reference proteome</keyword>
<dbReference type="InterPro" id="IPR001128">
    <property type="entry name" value="Cyt_P450"/>
</dbReference>
<feature type="non-terminal residue" evidence="1">
    <location>
        <position position="1"/>
    </location>
</feature>
<dbReference type="GO" id="GO:0004497">
    <property type="term" value="F:monooxygenase activity"/>
    <property type="evidence" value="ECO:0007669"/>
    <property type="project" value="InterPro"/>
</dbReference>